<evidence type="ECO:0000259" key="6">
    <source>
        <dbReference type="Pfam" id="PF00464"/>
    </source>
</evidence>
<dbReference type="GO" id="GO:0004372">
    <property type="term" value="F:glycine hydroxymethyltransferase activity"/>
    <property type="evidence" value="ECO:0007669"/>
    <property type="project" value="UniProtKB-EC"/>
</dbReference>
<evidence type="ECO:0000256" key="3">
    <source>
        <dbReference type="ARBA" id="ARBA00006376"/>
    </source>
</evidence>
<dbReference type="EMBL" id="JAWDEY010000008">
    <property type="protein sequence ID" value="KAK6590175.1"/>
    <property type="molecule type" value="Genomic_DNA"/>
</dbReference>
<name>A0AAV9XZH7_9CRYT</name>
<dbReference type="InterPro" id="IPR001085">
    <property type="entry name" value="Ser_HO-MeTrfase"/>
</dbReference>
<dbReference type="InterPro" id="IPR039429">
    <property type="entry name" value="SHMT-like_dom"/>
</dbReference>
<comment type="caution">
    <text evidence="7">The sequence shown here is derived from an EMBL/GenBank/DDBJ whole genome shotgun (WGS) entry which is preliminary data.</text>
</comment>
<dbReference type="PANTHER" id="PTHR11680">
    <property type="entry name" value="SERINE HYDROXYMETHYLTRANSFERASE"/>
    <property type="match status" value="1"/>
</dbReference>
<dbReference type="InterPro" id="IPR015424">
    <property type="entry name" value="PyrdxlP-dep_Trfase"/>
</dbReference>
<dbReference type="PIRSF" id="PIRSF000412">
    <property type="entry name" value="SHMT"/>
    <property type="match status" value="1"/>
</dbReference>
<comment type="pathway">
    <text evidence="2">One-carbon metabolism; tetrahydrofolate interconversion.</text>
</comment>
<evidence type="ECO:0000313" key="8">
    <source>
        <dbReference type="Proteomes" id="UP001311799"/>
    </source>
</evidence>
<dbReference type="Pfam" id="PF00464">
    <property type="entry name" value="SHMT"/>
    <property type="match status" value="1"/>
</dbReference>
<dbReference type="GO" id="GO:0005739">
    <property type="term" value="C:mitochondrion"/>
    <property type="evidence" value="ECO:0007669"/>
    <property type="project" value="TreeGrafter"/>
</dbReference>
<keyword evidence="8" id="KW-1185">Reference proteome</keyword>
<dbReference type="InterPro" id="IPR015422">
    <property type="entry name" value="PyrdxlP-dep_Trfase_small"/>
</dbReference>
<evidence type="ECO:0000256" key="4">
    <source>
        <dbReference type="ARBA" id="ARBA00012256"/>
    </source>
</evidence>
<dbReference type="Proteomes" id="UP001311799">
    <property type="component" value="Unassembled WGS sequence"/>
</dbReference>
<dbReference type="PANTHER" id="PTHR11680:SF35">
    <property type="entry name" value="SERINE HYDROXYMETHYLTRANSFERASE 1"/>
    <property type="match status" value="1"/>
</dbReference>
<comment type="cofactor">
    <cofactor evidence="1">
        <name>pyridoxal 5'-phosphate</name>
        <dbReference type="ChEBI" id="CHEBI:597326"/>
    </cofactor>
</comment>
<keyword evidence="5" id="KW-0663">Pyridoxal phosphate</keyword>
<dbReference type="GO" id="GO:0030170">
    <property type="term" value="F:pyridoxal phosphate binding"/>
    <property type="evidence" value="ECO:0007669"/>
    <property type="project" value="InterPro"/>
</dbReference>
<dbReference type="GO" id="GO:0019264">
    <property type="term" value="P:glycine biosynthetic process from serine"/>
    <property type="evidence" value="ECO:0007669"/>
    <property type="project" value="InterPro"/>
</dbReference>
<feature type="domain" description="Serine hydroxymethyltransferase-like" evidence="6">
    <location>
        <begin position="5"/>
        <end position="380"/>
    </location>
</feature>
<dbReference type="GO" id="GO:0035999">
    <property type="term" value="P:tetrahydrofolate interconversion"/>
    <property type="evidence" value="ECO:0007669"/>
    <property type="project" value="InterPro"/>
</dbReference>
<dbReference type="Gene3D" id="3.40.640.10">
    <property type="entry name" value="Type I PLP-dependent aspartate aminotransferase-like (Major domain)"/>
    <property type="match status" value="1"/>
</dbReference>
<evidence type="ECO:0000313" key="7">
    <source>
        <dbReference type="EMBL" id="KAK6590175.1"/>
    </source>
</evidence>
<reference evidence="7 8" key="1">
    <citation type="submission" date="2023-10" db="EMBL/GenBank/DDBJ databases">
        <title>Comparative genomics analysis reveals potential genetic determinants of host preference in Cryptosporidium xiaoi.</title>
        <authorList>
            <person name="Xiao L."/>
            <person name="Li J."/>
        </authorList>
    </citation>
    <scope>NUCLEOTIDE SEQUENCE [LARGE SCALE GENOMIC DNA]</scope>
    <source>
        <strain evidence="7 8">52996</strain>
    </source>
</reference>
<dbReference type="EC" id="2.1.2.1" evidence="4"/>
<dbReference type="AlphaFoldDB" id="A0AAV9XZH7"/>
<evidence type="ECO:0000256" key="1">
    <source>
        <dbReference type="ARBA" id="ARBA00001933"/>
    </source>
</evidence>
<organism evidence="7 8">
    <name type="scientific">Cryptosporidium xiaoi</name>
    <dbReference type="NCBI Taxonomy" id="659607"/>
    <lineage>
        <taxon>Eukaryota</taxon>
        <taxon>Sar</taxon>
        <taxon>Alveolata</taxon>
        <taxon>Apicomplexa</taxon>
        <taxon>Conoidasida</taxon>
        <taxon>Coccidia</taxon>
        <taxon>Eucoccidiorida</taxon>
        <taxon>Eimeriorina</taxon>
        <taxon>Cryptosporidiidae</taxon>
        <taxon>Cryptosporidium</taxon>
    </lineage>
</organism>
<evidence type="ECO:0000256" key="5">
    <source>
        <dbReference type="ARBA" id="ARBA00022898"/>
    </source>
</evidence>
<protein>
    <recommendedName>
        <fullName evidence="4">glycine hydroxymethyltransferase</fullName>
        <ecNumber evidence="4">2.1.2.1</ecNumber>
    </recommendedName>
</protein>
<dbReference type="SUPFAM" id="SSF53383">
    <property type="entry name" value="PLP-dependent transferases"/>
    <property type="match status" value="1"/>
</dbReference>
<dbReference type="InterPro" id="IPR015421">
    <property type="entry name" value="PyrdxlP-dep_Trfase_major"/>
</dbReference>
<comment type="similarity">
    <text evidence="3">Belongs to the SHMT family.</text>
</comment>
<proteinExistence type="inferred from homology"/>
<dbReference type="InterPro" id="IPR049943">
    <property type="entry name" value="Ser_HO-MeTrfase-like"/>
</dbReference>
<dbReference type="Gene3D" id="3.90.1150.10">
    <property type="entry name" value="Aspartate Aminotransferase, domain 1"/>
    <property type="match status" value="1"/>
</dbReference>
<gene>
    <name evidence="7" type="ORF">RS030_172648</name>
</gene>
<accession>A0AAV9XZH7</accession>
<sequence length="439" mass="49727">MTDLVENDNELLDIIKREKEYHNTHLNLHPNENVMMNSAREVLGSVLTNKYSEGYPGARYYTGTGIVDKIETLCTERLKKFFHLEKSRYEWLFNVQCYSSTYARFAICMGSVEKMGRIITFYCNENEKSALEKYYQVEYFNMDDNYDGFNIQELRLKCEILKPKLLVTSSMSMPKIIDFKSIHEICEEFGIIFAIDISEIAILISANRYGDENSNPFEYGDIIFSDTQSSIGGPKGGFIIVNNTKNPGLFQKINMAVFPGIQGGPHNNQIGSLAVQLHGLMNSQISHFVQEAVNNSKILAKTLLNNGVPLICNGTDTHLVSINCSKELLPYELISEVLMKCGIRHSVNSFGKDRVSITFGTLIYTFRGGDNLKMEKIGNLISKCVKLGAELSKELGEKQKDQKTTYSLFECKINECKRFEVISEELSEIVGSLRKLNLN</sequence>
<evidence type="ECO:0000256" key="2">
    <source>
        <dbReference type="ARBA" id="ARBA00004777"/>
    </source>
</evidence>